<proteinExistence type="predicted"/>
<dbReference type="EMBL" id="ML208557">
    <property type="protein sequence ID" value="TFK62830.1"/>
    <property type="molecule type" value="Genomic_DNA"/>
</dbReference>
<keyword evidence="2" id="KW-1185">Reference proteome</keyword>
<accession>A0ACD3AAR9</accession>
<gene>
    <name evidence="1" type="ORF">BDN72DRAFT_902913</name>
</gene>
<sequence>MSSAISPPLETESRQSESPSPPTPAFGPRAHPSTTLSLRVKELQKVVEELQEDLYGKKTQRIQQLNDNITQLFNEVLGIKRVVGSHGPPKSLDAEFRERNPHNLLFNFKVQTVMDKAEDGYLERLQEARKQTKVRELQVFVTQLQSQMLDVQENMRQTYADVRNIRNELKIFEAKMLSEVRGLETSILLADNSIGH</sequence>
<evidence type="ECO:0000313" key="2">
    <source>
        <dbReference type="Proteomes" id="UP000308600"/>
    </source>
</evidence>
<protein>
    <submittedName>
        <fullName evidence="1">Uncharacterized protein</fullName>
    </submittedName>
</protein>
<dbReference type="Proteomes" id="UP000308600">
    <property type="component" value="Unassembled WGS sequence"/>
</dbReference>
<evidence type="ECO:0000313" key="1">
    <source>
        <dbReference type="EMBL" id="TFK62830.1"/>
    </source>
</evidence>
<organism evidence="1 2">
    <name type="scientific">Pluteus cervinus</name>
    <dbReference type="NCBI Taxonomy" id="181527"/>
    <lineage>
        <taxon>Eukaryota</taxon>
        <taxon>Fungi</taxon>
        <taxon>Dikarya</taxon>
        <taxon>Basidiomycota</taxon>
        <taxon>Agaricomycotina</taxon>
        <taxon>Agaricomycetes</taxon>
        <taxon>Agaricomycetidae</taxon>
        <taxon>Agaricales</taxon>
        <taxon>Pluteineae</taxon>
        <taxon>Pluteaceae</taxon>
        <taxon>Pluteus</taxon>
    </lineage>
</organism>
<name>A0ACD3AAR9_9AGAR</name>
<reference evidence="1 2" key="1">
    <citation type="journal article" date="2019" name="Nat. Ecol. Evol.">
        <title>Megaphylogeny resolves global patterns of mushroom evolution.</title>
        <authorList>
            <person name="Varga T."/>
            <person name="Krizsan K."/>
            <person name="Foldi C."/>
            <person name="Dima B."/>
            <person name="Sanchez-Garcia M."/>
            <person name="Sanchez-Ramirez S."/>
            <person name="Szollosi G.J."/>
            <person name="Szarkandi J.G."/>
            <person name="Papp V."/>
            <person name="Albert L."/>
            <person name="Andreopoulos W."/>
            <person name="Angelini C."/>
            <person name="Antonin V."/>
            <person name="Barry K.W."/>
            <person name="Bougher N.L."/>
            <person name="Buchanan P."/>
            <person name="Buyck B."/>
            <person name="Bense V."/>
            <person name="Catcheside P."/>
            <person name="Chovatia M."/>
            <person name="Cooper J."/>
            <person name="Damon W."/>
            <person name="Desjardin D."/>
            <person name="Finy P."/>
            <person name="Geml J."/>
            <person name="Haridas S."/>
            <person name="Hughes K."/>
            <person name="Justo A."/>
            <person name="Karasinski D."/>
            <person name="Kautmanova I."/>
            <person name="Kiss B."/>
            <person name="Kocsube S."/>
            <person name="Kotiranta H."/>
            <person name="LaButti K.M."/>
            <person name="Lechner B.E."/>
            <person name="Liimatainen K."/>
            <person name="Lipzen A."/>
            <person name="Lukacs Z."/>
            <person name="Mihaltcheva S."/>
            <person name="Morgado L.N."/>
            <person name="Niskanen T."/>
            <person name="Noordeloos M.E."/>
            <person name="Ohm R.A."/>
            <person name="Ortiz-Santana B."/>
            <person name="Ovrebo C."/>
            <person name="Racz N."/>
            <person name="Riley R."/>
            <person name="Savchenko A."/>
            <person name="Shiryaev A."/>
            <person name="Soop K."/>
            <person name="Spirin V."/>
            <person name="Szebenyi C."/>
            <person name="Tomsovsky M."/>
            <person name="Tulloss R.E."/>
            <person name="Uehling J."/>
            <person name="Grigoriev I.V."/>
            <person name="Vagvolgyi C."/>
            <person name="Papp T."/>
            <person name="Martin F.M."/>
            <person name="Miettinen O."/>
            <person name="Hibbett D.S."/>
            <person name="Nagy L.G."/>
        </authorList>
    </citation>
    <scope>NUCLEOTIDE SEQUENCE [LARGE SCALE GENOMIC DNA]</scope>
    <source>
        <strain evidence="1 2">NL-1719</strain>
    </source>
</reference>